<organism evidence="1 2">
    <name type="scientific">Clytia hemisphaerica</name>
    <dbReference type="NCBI Taxonomy" id="252671"/>
    <lineage>
        <taxon>Eukaryota</taxon>
        <taxon>Metazoa</taxon>
        <taxon>Cnidaria</taxon>
        <taxon>Hydrozoa</taxon>
        <taxon>Hydroidolina</taxon>
        <taxon>Leptothecata</taxon>
        <taxon>Obeliida</taxon>
        <taxon>Clytiidae</taxon>
        <taxon>Clytia</taxon>
    </lineage>
</organism>
<keyword evidence="2" id="KW-1185">Reference proteome</keyword>
<name>A0A7M5X2B7_9CNID</name>
<dbReference type="GeneID" id="136806041"/>
<accession>A0A7M5X2B7</accession>
<protein>
    <submittedName>
        <fullName evidence="1">Uncharacterized protein</fullName>
    </submittedName>
</protein>
<evidence type="ECO:0000313" key="1">
    <source>
        <dbReference type="EnsemblMetazoa" id="CLYHEMP016669.1"/>
    </source>
</evidence>
<reference evidence="1" key="1">
    <citation type="submission" date="2021-01" db="UniProtKB">
        <authorList>
            <consortium name="EnsemblMetazoa"/>
        </authorList>
    </citation>
    <scope>IDENTIFICATION</scope>
</reference>
<dbReference type="Proteomes" id="UP000594262">
    <property type="component" value="Unplaced"/>
</dbReference>
<dbReference type="RefSeq" id="XP_066918715.1">
    <property type="nucleotide sequence ID" value="XM_067062614.1"/>
</dbReference>
<dbReference type="EnsemblMetazoa" id="CLYHEMT016669.1">
    <property type="protein sequence ID" value="CLYHEMP016669.1"/>
    <property type="gene ID" value="CLYHEMG016669"/>
</dbReference>
<evidence type="ECO:0000313" key="2">
    <source>
        <dbReference type="Proteomes" id="UP000594262"/>
    </source>
</evidence>
<dbReference type="AlphaFoldDB" id="A0A7M5X2B7"/>
<proteinExistence type="predicted"/>
<sequence length="101" mass="11577">MLSTNGSLQSHFRYRALKKCLGDVSKQNYSCVQRNTSTRDDILNGMNLVTMEKVVATVCERQPDQEYTDSQREKKIILNYLLLSSSGEHEDGPVRNIPKKR</sequence>